<name>A0A369CIJ7_9GAMM</name>
<evidence type="ECO:0000313" key="2">
    <source>
        <dbReference type="EMBL" id="RCX32257.1"/>
    </source>
</evidence>
<accession>A0A369CIJ7</accession>
<dbReference type="Pfam" id="PF13439">
    <property type="entry name" value="Glyco_transf_4"/>
    <property type="match status" value="1"/>
</dbReference>
<comment type="caution">
    <text evidence="2">The sequence shown here is derived from an EMBL/GenBank/DDBJ whole genome shotgun (WGS) entry which is preliminary data.</text>
</comment>
<organism evidence="2 3">
    <name type="scientific">Thioalbus denitrificans</name>
    <dbReference type="NCBI Taxonomy" id="547122"/>
    <lineage>
        <taxon>Bacteria</taxon>
        <taxon>Pseudomonadati</taxon>
        <taxon>Pseudomonadota</taxon>
        <taxon>Gammaproteobacteria</taxon>
        <taxon>Chromatiales</taxon>
        <taxon>Ectothiorhodospiraceae</taxon>
        <taxon>Thioalbus</taxon>
    </lineage>
</organism>
<dbReference type="Pfam" id="PF13692">
    <property type="entry name" value="Glyco_trans_1_4"/>
    <property type="match status" value="1"/>
</dbReference>
<protein>
    <submittedName>
        <fullName evidence="2">Glycosyl transferase family 4</fullName>
    </submittedName>
</protein>
<reference evidence="2 3" key="1">
    <citation type="submission" date="2018-07" db="EMBL/GenBank/DDBJ databases">
        <title>Genomic Encyclopedia of Type Strains, Phase IV (KMG-IV): sequencing the most valuable type-strain genomes for metagenomic binning, comparative biology and taxonomic classification.</title>
        <authorList>
            <person name="Goeker M."/>
        </authorList>
    </citation>
    <scope>NUCLEOTIDE SEQUENCE [LARGE SCALE GENOMIC DNA]</scope>
    <source>
        <strain evidence="2 3">DSM 26407</strain>
    </source>
</reference>
<dbReference type="PANTHER" id="PTHR45947">
    <property type="entry name" value="SULFOQUINOVOSYL TRANSFERASE SQD2"/>
    <property type="match status" value="1"/>
</dbReference>
<evidence type="ECO:0000313" key="3">
    <source>
        <dbReference type="Proteomes" id="UP000252707"/>
    </source>
</evidence>
<keyword evidence="2" id="KW-0808">Transferase</keyword>
<dbReference type="GO" id="GO:0016757">
    <property type="term" value="F:glycosyltransferase activity"/>
    <property type="evidence" value="ECO:0007669"/>
    <property type="project" value="TreeGrafter"/>
</dbReference>
<evidence type="ECO:0000259" key="1">
    <source>
        <dbReference type="Pfam" id="PF13439"/>
    </source>
</evidence>
<gene>
    <name evidence="2" type="ORF">DFQ59_102619</name>
</gene>
<dbReference type="PANTHER" id="PTHR45947:SF3">
    <property type="entry name" value="SULFOQUINOVOSYL TRANSFERASE SQD2"/>
    <property type="match status" value="1"/>
</dbReference>
<dbReference type="Gene3D" id="3.40.50.2000">
    <property type="entry name" value="Glycogen Phosphorylase B"/>
    <property type="match status" value="2"/>
</dbReference>
<dbReference type="InterPro" id="IPR028098">
    <property type="entry name" value="Glyco_trans_4-like_N"/>
</dbReference>
<dbReference type="Proteomes" id="UP000252707">
    <property type="component" value="Unassembled WGS sequence"/>
</dbReference>
<dbReference type="InterPro" id="IPR050194">
    <property type="entry name" value="Glycosyltransferase_grp1"/>
</dbReference>
<feature type="domain" description="Glycosyltransferase subfamily 4-like N-terminal" evidence="1">
    <location>
        <begin position="2"/>
        <end position="157"/>
    </location>
</feature>
<dbReference type="SUPFAM" id="SSF53756">
    <property type="entry name" value="UDP-Glycosyltransferase/glycogen phosphorylase"/>
    <property type="match status" value="1"/>
</dbReference>
<sequence length="391" mass="42694">MIGGVYSVASRLRQGLAEHGVEMRWIGIGPRGIEAWNEPGMEAERAHGIVVGMDAASDREQAAAVIAYLESERFDGVILDVLGGVLQPNLARYLPEHFFRLLIVHSITPGTYAHARAIRDFVHATVGVSPRVRKDLVRRHGFDPERTHAIPNGCDLSPFASTRRDHSEAVLRVLCLGRVENSSKGVLDIPRIARRLNRPDIRFTIAGDGPDLGALKAAARGSSSSFNFLGAVPPAQVADLMARHDVLLFPSRFEGLGLSLVEAMVTGCVPVASLIRGVTDFVVEDGVTGLLFPVGSIRRAADALNRLADDRTLLDRLSSNAHSAALARFDVGQMAEQYHDVLRTLMASRHAIHSPLALESWHYPAALRPGWRRYVPAWAKGYGRILAARLR</sequence>
<keyword evidence="3" id="KW-1185">Reference proteome</keyword>
<dbReference type="AlphaFoldDB" id="A0A369CIJ7"/>
<dbReference type="EMBL" id="QPJY01000002">
    <property type="protein sequence ID" value="RCX32257.1"/>
    <property type="molecule type" value="Genomic_DNA"/>
</dbReference>
<dbReference type="CDD" id="cd03801">
    <property type="entry name" value="GT4_PimA-like"/>
    <property type="match status" value="1"/>
</dbReference>
<proteinExistence type="predicted"/>